<accession>A0ABQ9ITF5</accession>
<protein>
    <submittedName>
        <fullName evidence="1">Uncharacterized protein</fullName>
    </submittedName>
</protein>
<evidence type="ECO:0000313" key="2">
    <source>
        <dbReference type="Proteomes" id="UP001162164"/>
    </source>
</evidence>
<name>A0ABQ9ITF5_9CUCU</name>
<organism evidence="1 2">
    <name type="scientific">Molorchus minor</name>
    <dbReference type="NCBI Taxonomy" id="1323400"/>
    <lineage>
        <taxon>Eukaryota</taxon>
        <taxon>Metazoa</taxon>
        <taxon>Ecdysozoa</taxon>
        <taxon>Arthropoda</taxon>
        <taxon>Hexapoda</taxon>
        <taxon>Insecta</taxon>
        <taxon>Pterygota</taxon>
        <taxon>Neoptera</taxon>
        <taxon>Endopterygota</taxon>
        <taxon>Coleoptera</taxon>
        <taxon>Polyphaga</taxon>
        <taxon>Cucujiformia</taxon>
        <taxon>Chrysomeloidea</taxon>
        <taxon>Cerambycidae</taxon>
        <taxon>Lamiinae</taxon>
        <taxon>Monochamini</taxon>
        <taxon>Molorchus</taxon>
    </lineage>
</organism>
<feature type="non-terminal residue" evidence="1">
    <location>
        <position position="31"/>
    </location>
</feature>
<dbReference type="EMBL" id="JAPWTJ010002811">
    <property type="protein sequence ID" value="KAJ8964349.1"/>
    <property type="molecule type" value="Genomic_DNA"/>
</dbReference>
<keyword evidence="2" id="KW-1185">Reference proteome</keyword>
<reference evidence="1" key="1">
    <citation type="journal article" date="2023" name="Insect Mol. Biol.">
        <title>Genome sequencing provides insights into the evolution of gene families encoding plant cell wall-degrading enzymes in longhorned beetles.</title>
        <authorList>
            <person name="Shin N.R."/>
            <person name="Okamura Y."/>
            <person name="Kirsch R."/>
            <person name="Pauchet Y."/>
        </authorList>
    </citation>
    <scope>NUCLEOTIDE SEQUENCE</scope>
    <source>
        <strain evidence="1">MMC_N1</strain>
    </source>
</reference>
<sequence length="31" mass="3919">MVFRNYPSICSIFYCRNRNNRCRHSTWKCYV</sequence>
<comment type="caution">
    <text evidence="1">The sequence shown here is derived from an EMBL/GenBank/DDBJ whole genome shotgun (WGS) entry which is preliminary data.</text>
</comment>
<gene>
    <name evidence="1" type="ORF">NQ317_006088</name>
</gene>
<proteinExistence type="predicted"/>
<evidence type="ECO:0000313" key="1">
    <source>
        <dbReference type="EMBL" id="KAJ8964349.1"/>
    </source>
</evidence>
<dbReference type="Proteomes" id="UP001162164">
    <property type="component" value="Unassembled WGS sequence"/>
</dbReference>